<dbReference type="Proteomes" id="UP000887574">
    <property type="component" value="Unplaced"/>
</dbReference>
<dbReference type="AlphaFoldDB" id="A0A915ENY6"/>
<reference evidence="3" key="1">
    <citation type="submission" date="2022-11" db="UniProtKB">
        <authorList>
            <consortium name="WormBaseParasite"/>
        </authorList>
    </citation>
    <scope>IDENTIFICATION</scope>
</reference>
<evidence type="ECO:0000313" key="3">
    <source>
        <dbReference type="WBParaSite" id="jg7927"/>
    </source>
</evidence>
<name>A0A915ENY6_9BILA</name>
<dbReference type="WBParaSite" id="jg7927">
    <property type="protein sequence ID" value="jg7927"/>
    <property type="gene ID" value="jg7927"/>
</dbReference>
<keyword evidence="1" id="KW-1133">Transmembrane helix</keyword>
<evidence type="ECO:0000313" key="2">
    <source>
        <dbReference type="Proteomes" id="UP000887574"/>
    </source>
</evidence>
<protein>
    <submittedName>
        <fullName evidence="3">Uncharacterized protein</fullName>
    </submittedName>
</protein>
<accession>A0A915ENY6</accession>
<keyword evidence="2" id="KW-1185">Reference proteome</keyword>
<proteinExistence type="predicted"/>
<organism evidence="2 3">
    <name type="scientific">Ditylenchus dipsaci</name>
    <dbReference type="NCBI Taxonomy" id="166011"/>
    <lineage>
        <taxon>Eukaryota</taxon>
        <taxon>Metazoa</taxon>
        <taxon>Ecdysozoa</taxon>
        <taxon>Nematoda</taxon>
        <taxon>Chromadorea</taxon>
        <taxon>Rhabditida</taxon>
        <taxon>Tylenchina</taxon>
        <taxon>Tylenchomorpha</taxon>
        <taxon>Sphaerularioidea</taxon>
        <taxon>Anguinidae</taxon>
        <taxon>Anguininae</taxon>
        <taxon>Ditylenchus</taxon>
    </lineage>
</organism>
<feature type="transmembrane region" description="Helical" evidence="1">
    <location>
        <begin position="86"/>
        <end position="107"/>
    </location>
</feature>
<evidence type="ECO:0000256" key="1">
    <source>
        <dbReference type="SAM" id="Phobius"/>
    </source>
</evidence>
<keyword evidence="1" id="KW-0472">Membrane</keyword>
<sequence>MLRLPSKLFMLRKIPNAHILFALQSRSKSDWFIDKAVQKAGFYGRAGPVTHMVTINRNSSTEQPPNWRSNLKADWDQLILEDKIKLLYYSIWAIIASGFMFLIFTPASDTDDEVRKKEMVDWECRAVLFMKKR</sequence>
<keyword evidence="1" id="KW-0812">Transmembrane</keyword>